<gene>
    <name evidence="2" type="ORF">GCM10023335_74230</name>
</gene>
<dbReference type="PANTHER" id="PTHR34309">
    <property type="entry name" value="SLR1406 PROTEIN"/>
    <property type="match status" value="1"/>
</dbReference>
<feature type="compositionally biased region" description="Basic and acidic residues" evidence="1">
    <location>
        <begin position="1"/>
        <end position="10"/>
    </location>
</feature>
<dbReference type="EMBL" id="BAABKB010000037">
    <property type="protein sequence ID" value="GAA5032124.1"/>
    <property type="molecule type" value="Genomic_DNA"/>
</dbReference>
<reference evidence="3" key="1">
    <citation type="journal article" date="2019" name="Int. J. Syst. Evol. Microbiol.">
        <title>The Global Catalogue of Microorganisms (GCM) 10K type strain sequencing project: providing services to taxonomists for standard genome sequencing and annotation.</title>
        <authorList>
            <consortium name="The Broad Institute Genomics Platform"/>
            <consortium name="The Broad Institute Genome Sequencing Center for Infectious Disease"/>
            <person name="Wu L."/>
            <person name="Ma J."/>
        </authorList>
    </citation>
    <scope>NUCLEOTIDE SEQUENCE [LARGE SCALE GENOMIC DNA]</scope>
    <source>
        <strain evidence="3">JCM 18409</strain>
    </source>
</reference>
<evidence type="ECO:0008006" key="4">
    <source>
        <dbReference type="Google" id="ProtNLM"/>
    </source>
</evidence>
<evidence type="ECO:0000313" key="2">
    <source>
        <dbReference type="EMBL" id="GAA5032124.1"/>
    </source>
</evidence>
<dbReference type="Pfam" id="PF03928">
    <property type="entry name" value="HbpS-like"/>
    <property type="match status" value="1"/>
</dbReference>
<protein>
    <recommendedName>
        <fullName evidence="4">Heme-binding protein</fullName>
    </recommendedName>
</protein>
<feature type="compositionally biased region" description="Basic and acidic residues" evidence="1">
    <location>
        <begin position="42"/>
        <end position="54"/>
    </location>
</feature>
<dbReference type="InterPro" id="IPR005624">
    <property type="entry name" value="PduO/GlcC-like"/>
</dbReference>
<evidence type="ECO:0000256" key="1">
    <source>
        <dbReference type="SAM" id="MobiDB-lite"/>
    </source>
</evidence>
<evidence type="ECO:0000313" key="3">
    <source>
        <dbReference type="Proteomes" id="UP001501759"/>
    </source>
</evidence>
<feature type="compositionally biased region" description="Low complexity" evidence="1">
    <location>
        <begin position="64"/>
        <end position="84"/>
    </location>
</feature>
<dbReference type="InterPro" id="IPR052517">
    <property type="entry name" value="GlcG_carb_metab_protein"/>
</dbReference>
<organism evidence="2 3">
    <name type="scientific">Streptomyces siamensis</name>
    <dbReference type="NCBI Taxonomy" id="1274986"/>
    <lineage>
        <taxon>Bacteria</taxon>
        <taxon>Bacillati</taxon>
        <taxon>Actinomycetota</taxon>
        <taxon>Actinomycetes</taxon>
        <taxon>Kitasatosporales</taxon>
        <taxon>Streptomycetaceae</taxon>
        <taxon>Streptomyces</taxon>
    </lineage>
</organism>
<dbReference type="Proteomes" id="UP001501759">
    <property type="component" value="Unassembled WGS sequence"/>
</dbReference>
<accession>A0ABP9JHT3</accession>
<sequence length="326" mass="32764">MEDAESRPARVEGAWSGPVRVEDAQSRPVRVEGAWSGPVRVDGVRRRSVRDDAARGGSAPAPVSSLRSASGSTSSTSSTAPARSNTPIVTSLGDPGVIRSADPAVGRSAAGHQPERRPDRTAYGTRLESGRSDCPPTPGVDLMKKLSRRARIATGGAVIAAVAAGTFGTVSANASAPASPAAAPVANVKSGSTTTSTHLTVDAATKAARAALDAAERENQKITVAVVDRNGNTVVTLRGDGAGPQSYESAQRKAYTAVSWNAPTSELAKRLEQAPNLKDIPGTLFLGGGVPVAAKGAPVAGIGVAGAPSGDLDEKFAAAGAAALGH</sequence>
<comment type="caution">
    <text evidence="2">The sequence shown here is derived from an EMBL/GenBank/DDBJ whole genome shotgun (WGS) entry which is preliminary data.</text>
</comment>
<dbReference type="Gene3D" id="3.30.450.150">
    <property type="entry name" value="Haem-degrading domain"/>
    <property type="match status" value="1"/>
</dbReference>
<dbReference type="PANTHER" id="PTHR34309:SF1">
    <property type="entry name" value="PROTEIN GLCG"/>
    <property type="match status" value="1"/>
</dbReference>
<feature type="region of interest" description="Disordered" evidence="1">
    <location>
        <begin position="1"/>
        <end position="138"/>
    </location>
</feature>
<dbReference type="SUPFAM" id="SSF143744">
    <property type="entry name" value="GlcG-like"/>
    <property type="match status" value="1"/>
</dbReference>
<keyword evidence="3" id="KW-1185">Reference proteome</keyword>
<dbReference type="InterPro" id="IPR038084">
    <property type="entry name" value="PduO/GlcC-like_sf"/>
</dbReference>
<name>A0ABP9JHT3_9ACTN</name>
<proteinExistence type="predicted"/>